<accession>A0ABQ9HJN8</accession>
<organism evidence="1 2">
    <name type="scientific">Dryococelus australis</name>
    <dbReference type="NCBI Taxonomy" id="614101"/>
    <lineage>
        <taxon>Eukaryota</taxon>
        <taxon>Metazoa</taxon>
        <taxon>Ecdysozoa</taxon>
        <taxon>Arthropoda</taxon>
        <taxon>Hexapoda</taxon>
        <taxon>Insecta</taxon>
        <taxon>Pterygota</taxon>
        <taxon>Neoptera</taxon>
        <taxon>Polyneoptera</taxon>
        <taxon>Phasmatodea</taxon>
        <taxon>Verophasmatodea</taxon>
        <taxon>Anareolatae</taxon>
        <taxon>Phasmatidae</taxon>
        <taxon>Eurycanthinae</taxon>
        <taxon>Dryococelus</taxon>
    </lineage>
</organism>
<dbReference type="PANTHER" id="PTHR10492">
    <property type="match status" value="1"/>
</dbReference>
<dbReference type="Proteomes" id="UP001159363">
    <property type="component" value="Chromosome 4"/>
</dbReference>
<evidence type="ECO:0000313" key="2">
    <source>
        <dbReference type="Proteomes" id="UP001159363"/>
    </source>
</evidence>
<proteinExistence type="predicted"/>
<comment type="caution">
    <text evidence="1">The sequence shown here is derived from an EMBL/GenBank/DDBJ whole genome shotgun (WGS) entry which is preliminary data.</text>
</comment>
<gene>
    <name evidence="1" type="ORF">PR048_016410</name>
</gene>
<evidence type="ECO:0008006" key="3">
    <source>
        <dbReference type="Google" id="ProtNLM"/>
    </source>
</evidence>
<keyword evidence="2" id="KW-1185">Reference proteome</keyword>
<reference evidence="1 2" key="1">
    <citation type="submission" date="2023-02" db="EMBL/GenBank/DDBJ databases">
        <title>LHISI_Scaffold_Assembly.</title>
        <authorList>
            <person name="Stuart O.P."/>
            <person name="Cleave R."/>
            <person name="Magrath M.J.L."/>
            <person name="Mikheyev A.S."/>
        </authorList>
    </citation>
    <scope>NUCLEOTIDE SEQUENCE [LARGE SCALE GENOMIC DNA]</scope>
    <source>
        <strain evidence="1">Daus_M_001</strain>
        <tissue evidence="1">Leg muscle</tissue>
    </source>
</reference>
<evidence type="ECO:0000313" key="1">
    <source>
        <dbReference type="EMBL" id="KAJ8884553.1"/>
    </source>
</evidence>
<protein>
    <recommendedName>
        <fullName evidence="3">ATP-dependent DNA helicase</fullName>
    </recommendedName>
</protein>
<dbReference type="EMBL" id="JARBHB010000005">
    <property type="protein sequence ID" value="KAJ8884553.1"/>
    <property type="molecule type" value="Genomic_DNA"/>
</dbReference>
<name>A0ABQ9HJN8_9NEOP</name>
<dbReference type="PANTHER" id="PTHR10492:SF57">
    <property type="entry name" value="ATP-DEPENDENT DNA HELICASE"/>
    <property type="match status" value="1"/>
</dbReference>
<sequence length="222" mass="24323">MDVTKMPGLRRLDVAMITSLRWLDVAMVPGTAPHLSPPGYQPATPGLTLRRGIFSLYSPPRLAYPYGGSCPAREEALTGGMPKVKEMYAVPGFGGLTACITDVWRTSPELDAMGSAEQNDIGMPACLLSWIRRRGSWFLGGVAVAAPRNDIIDEINKIMLQEVPGQVKYYKSFDDVTDIEDSVHYTQEFLILLNPSGLPPYELKLTSGIPLMLLANLNPPNM</sequence>